<gene>
    <name evidence="3" type="ORF">SAMN05192569_100237</name>
</gene>
<dbReference type="Proteomes" id="UP000198650">
    <property type="component" value="Unassembled WGS sequence"/>
</dbReference>
<dbReference type="OrthoDB" id="2435352at2"/>
<proteinExistence type="predicted"/>
<dbReference type="AlphaFoldDB" id="A0A1I0SL66"/>
<dbReference type="STRING" id="186116.SAMN05192569_100237"/>
<feature type="signal peptide" evidence="2">
    <location>
        <begin position="1"/>
        <end position="31"/>
    </location>
</feature>
<keyword evidence="4" id="KW-1185">Reference proteome</keyword>
<organism evidence="3 4">
    <name type="scientific">Parageobacillus thermantarcticus</name>
    <dbReference type="NCBI Taxonomy" id="186116"/>
    <lineage>
        <taxon>Bacteria</taxon>
        <taxon>Bacillati</taxon>
        <taxon>Bacillota</taxon>
        <taxon>Bacilli</taxon>
        <taxon>Bacillales</taxon>
        <taxon>Anoxybacillaceae</taxon>
        <taxon>Parageobacillus</taxon>
    </lineage>
</organism>
<dbReference type="InterPro" id="IPR025616">
    <property type="entry name" value="YpjP"/>
</dbReference>
<keyword evidence="2" id="KW-0732">Signal</keyword>
<feature type="region of interest" description="Disordered" evidence="1">
    <location>
        <begin position="31"/>
        <end position="61"/>
    </location>
</feature>
<feature type="chain" id="PRO_5011738466" evidence="2">
    <location>
        <begin position="32"/>
        <end position="203"/>
    </location>
</feature>
<evidence type="ECO:0000256" key="1">
    <source>
        <dbReference type="SAM" id="MobiDB-lite"/>
    </source>
</evidence>
<dbReference type="EMBL" id="FOJS01000002">
    <property type="protein sequence ID" value="SFA40238.1"/>
    <property type="molecule type" value="Genomic_DNA"/>
</dbReference>
<sequence length="203" mass="23673">MKLPKWLRKALVVAITVCTFGLVTPPASLMAADEPATDDSPSSDWQNNHGGSQTTSVANELETQAPILTRRQFIERTMEKAVAQSYEKFGRKIAPVIEEEFRDVILPRIEEVIASIAEQYPEEQLQYLAVTEKPSGGMGERIFHIYRIDTGEDIIRFHVRREHPPQDGYWFQFHYHTYHDHFQTHYELGKIYWDRNTPPQWRT</sequence>
<dbReference type="RefSeq" id="WP_090947778.1">
    <property type="nucleotide sequence ID" value="NZ_FOJS01000002.1"/>
</dbReference>
<accession>A0A1I0SL66</accession>
<evidence type="ECO:0000313" key="4">
    <source>
        <dbReference type="Proteomes" id="UP000198650"/>
    </source>
</evidence>
<evidence type="ECO:0000313" key="3">
    <source>
        <dbReference type="EMBL" id="SFA40238.1"/>
    </source>
</evidence>
<name>A0A1I0SL66_9BACL</name>
<reference evidence="4" key="1">
    <citation type="submission" date="2016-10" db="EMBL/GenBank/DDBJ databases">
        <authorList>
            <person name="Varghese N."/>
            <person name="Submissions S."/>
        </authorList>
    </citation>
    <scope>NUCLEOTIDE SEQUENCE [LARGE SCALE GENOMIC DNA]</scope>
    <source>
        <strain evidence="4">M1</strain>
    </source>
</reference>
<dbReference type="Pfam" id="PF14005">
    <property type="entry name" value="YpjP"/>
    <property type="match status" value="1"/>
</dbReference>
<evidence type="ECO:0000256" key="2">
    <source>
        <dbReference type="SAM" id="SignalP"/>
    </source>
</evidence>
<feature type="compositionally biased region" description="Polar residues" evidence="1">
    <location>
        <begin position="39"/>
        <end position="61"/>
    </location>
</feature>
<protein>
    <submittedName>
        <fullName evidence="3">YpjP-like protein</fullName>
    </submittedName>
</protein>